<gene>
    <name evidence="2" type="ORF">FJTKL_08372</name>
</gene>
<dbReference type="Proteomes" id="UP001600888">
    <property type="component" value="Unassembled WGS sequence"/>
</dbReference>
<evidence type="ECO:0000313" key="3">
    <source>
        <dbReference type="Proteomes" id="UP001600888"/>
    </source>
</evidence>
<organism evidence="2 3">
    <name type="scientific">Diaporthe vaccinii</name>
    <dbReference type="NCBI Taxonomy" id="105482"/>
    <lineage>
        <taxon>Eukaryota</taxon>
        <taxon>Fungi</taxon>
        <taxon>Dikarya</taxon>
        <taxon>Ascomycota</taxon>
        <taxon>Pezizomycotina</taxon>
        <taxon>Sordariomycetes</taxon>
        <taxon>Sordariomycetidae</taxon>
        <taxon>Diaporthales</taxon>
        <taxon>Diaporthaceae</taxon>
        <taxon>Diaporthe</taxon>
        <taxon>Diaporthe eres species complex</taxon>
    </lineage>
</organism>
<protein>
    <submittedName>
        <fullName evidence="2">Uncharacterized protein</fullName>
    </submittedName>
</protein>
<reference evidence="2 3" key="1">
    <citation type="submission" date="2024-03" db="EMBL/GenBank/DDBJ databases">
        <title>A high-quality draft genome sequence of Diaporthe vaccinii, a causative agent of upright dieback and viscid rot disease in cranberry plants.</title>
        <authorList>
            <person name="Sarrasin M."/>
            <person name="Lang B.F."/>
            <person name="Burger G."/>
        </authorList>
    </citation>
    <scope>NUCLEOTIDE SEQUENCE [LARGE SCALE GENOMIC DNA]</scope>
    <source>
        <strain evidence="2 3">IS7</strain>
    </source>
</reference>
<keyword evidence="3" id="KW-1185">Reference proteome</keyword>
<name>A0ABR4ERS4_9PEZI</name>
<sequence>MASPPHFPSADLAAPARIKGAKHPYRSCCEMTVPTVNYRVVRSIGRDRRCRHHTNDYWAEHPIRTRRAECQYSKLIGEEAASHGAPGMQSEPCRECEAKQPSPSSMDWRGIIELCKIADNATQWCVSMQQP</sequence>
<evidence type="ECO:0000256" key="1">
    <source>
        <dbReference type="SAM" id="MobiDB-lite"/>
    </source>
</evidence>
<dbReference type="EMBL" id="JBAWTH010000032">
    <property type="protein sequence ID" value="KAL2285142.1"/>
    <property type="molecule type" value="Genomic_DNA"/>
</dbReference>
<proteinExistence type="predicted"/>
<accession>A0ABR4ERS4</accession>
<feature type="region of interest" description="Disordered" evidence="1">
    <location>
        <begin position="81"/>
        <end position="105"/>
    </location>
</feature>
<comment type="caution">
    <text evidence="2">The sequence shown here is derived from an EMBL/GenBank/DDBJ whole genome shotgun (WGS) entry which is preliminary data.</text>
</comment>
<evidence type="ECO:0000313" key="2">
    <source>
        <dbReference type="EMBL" id="KAL2285142.1"/>
    </source>
</evidence>